<evidence type="ECO:0000313" key="2">
    <source>
        <dbReference type="Proteomes" id="UP000693946"/>
    </source>
</evidence>
<evidence type="ECO:0000313" key="1">
    <source>
        <dbReference type="EMBL" id="KAG7505794.1"/>
    </source>
</evidence>
<dbReference type="Proteomes" id="UP000693946">
    <property type="component" value="Linkage Group LG19"/>
</dbReference>
<name>A0AAV6RLQ6_SOLSE</name>
<accession>A0AAV6RLQ6</accession>
<keyword evidence="2" id="KW-1185">Reference proteome</keyword>
<protein>
    <submittedName>
        <fullName evidence="1">Uncharacterized protein</fullName>
    </submittedName>
</protein>
<dbReference type="AlphaFoldDB" id="A0AAV6RLQ6"/>
<sequence length="57" mass="6378">MFSTPGIIITQGIGVLHSNCGFVKWLTVRLLLDGAVFEARRDFCVSSGIFEDMTLWE</sequence>
<comment type="caution">
    <text evidence="1">The sequence shown here is derived from an EMBL/GenBank/DDBJ whole genome shotgun (WGS) entry which is preliminary data.</text>
</comment>
<gene>
    <name evidence="1" type="ORF">JOB18_040337</name>
</gene>
<reference evidence="1 2" key="1">
    <citation type="journal article" date="2021" name="Sci. Rep.">
        <title>Chromosome anchoring in Senegalese sole (Solea senegalensis) reveals sex-associated markers and genome rearrangements in flatfish.</title>
        <authorList>
            <person name="Guerrero-Cozar I."/>
            <person name="Gomez-Garrido J."/>
            <person name="Berbel C."/>
            <person name="Martinez-Blanch J.F."/>
            <person name="Alioto T."/>
            <person name="Claros M.G."/>
            <person name="Gagnaire P.A."/>
            <person name="Manchado M."/>
        </authorList>
    </citation>
    <scope>NUCLEOTIDE SEQUENCE [LARGE SCALE GENOMIC DNA]</scope>
    <source>
        <strain evidence="1">Sse05_10M</strain>
    </source>
</reference>
<organism evidence="1 2">
    <name type="scientific">Solea senegalensis</name>
    <name type="common">Senegalese sole</name>
    <dbReference type="NCBI Taxonomy" id="28829"/>
    <lineage>
        <taxon>Eukaryota</taxon>
        <taxon>Metazoa</taxon>
        <taxon>Chordata</taxon>
        <taxon>Craniata</taxon>
        <taxon>Vertebrata</taxon>
        <taxon>Euteleostomi</taxon>
        <taxon>Actinopterygii</taxon>
        <taxon>Neopterygii</taxon>
        <taxon>Teleostei</taxon>
        <taxon>Neoteleostei</taxon>
        <taxon>Acanthomorphata</taxon>
        <taxon>Carangaria</taxon>
        <taxon>Pleuronectiformes</taxon>
        <taxon>Pleuronectoidei</taxon>
        <taxon>Soleidae</taxon>
        <taxon>Solea</taxon>
    </lineage>
</organism>
<proteinExistence type="predicted"/>
<dbReference type="EMBL" id="JAGKHQ010000011">
    <property type="protein sequence ID" value="KAG7505794.1"/>
    <property type="molecule type" value="Genomic_DNA"/>
</dbReference>